<dbReference type="InterPro" id="IPR036514">
    <property type="entry name" value="SGNH_hydro_sf"/>
</dbReference>
<dbReference type="InterPro" id="IPR013830">
    <property type="entry name" value="SGNH_hydro"/>
</dbReference>
<dbReference type="AlphaFoldDB" id="A0A4R9JBE8"/>
<feature type="domain" description="SGNH hydrolase-type esterase" evidence="1">
    <location>
        <begin position="52"/>
        <end position="213"/>
    </location>
</feature>
<name>A0A4R9JBE8_9LEPT</name>
<dbReference type="PANTHER" id="PTHR30383">
    <property type="entry name" value="THIOESTERASE 1/PROTEASE 1/LYSOPHOSPHOLIPASE L1"/>
    <property type="match status" value="1"/>
</dbReference>
<dbReference type="EMBL" id="RQFY01000004">
    <property type="protein sequence ID" value="TGL35221.1"/>
    <property type="molecule type" value="Genomic_DNA"/>
</dbReference>
<reference evidence="2" key="1">
    <citation type="journal article" date="2019" name="PLoS Negl. Trop. Dis.">
        <title>Revisiting the worldwide diversity of Leptospira species in the environment.</title>
        <authorList>
            <person name="Vincent A.T."/>
            <person name="Schiettekatte O."/>
            <person name="Bourhy P."/>
            <person name="Veyrier F.J."/>
            <person name="Picardeau M."/>
        </authorList>
    </citation>
    <scope>NUCLEOTIDE SEQUENCE [LARGE SCALE GENOMIC DNA]</scope>
    <source>
        <strain evidence="2">201800265</strain>
    </source>
</reference>
<dbReference type="GO" id="GO:0004622">
    <property type="term" value="F:phosphatidylcholine lysophospholipase activity"/>
    <property type="evidence" value="ECO:0007669"/>
    <property type="project" value="TreeGrafter"/>
</dbReference>
<proteinExistence type="predicted"/>
<comment type="caution">
    <text evidence="2">The sequence shown here is derived from an EMBL/GenBank/DDBJ whole genome shotgun (WGS) entry which is preliminary data.</text>
</comment>
<keyword evidence="2" id="KW-0378">Hydrolase</keyword>
<dbReference type="PANTHER" id="PTHR30383:SF5">
    <property type="entry name" value="SGNH HYDROLASE-TYPE ESTERASE DOMAIN-CONTAINING PROTEIN"/>
    <property type="match status" value="1"/>
</dbReference>
<evidence type="ECO:0000259" key="1">
    <source>
        <dbReference type="Pfam" id="PF13472"/>
    </source>
</evidence>
<sequence>MKRFLYSVLALFIICFIASAIYTSSSAYKVPKNNLDSFLRSEDKSSKKFVLFLGDSITHGTVSFDYVRTLSENPSLEKFTFVNEGINSRLTYQILEKIPDAVRLSPEHIFILIGTNDAKAALNEEEYKSYNKLWKLPEVPNISTYEKNLREIVNSLKSETHFKVHLISIPVLGEALDSAPLKQSIAYSEIIRKIAKDSGVSYLPFNESLVTELQKEPNHPEKIYAKNTPRLYWTVYKHFGLFQSWDQISEQAGRTFLTDDIHINEKAGKILLGMIQKELTESSEK</sequence>
<dbReference type="RefSeq" id="WP_135615406.1">
    <property type="nucleotide sequence ID" value="NZ_RQFY01000004.1"/>
</dbReference>
<accession>A0A4R9JBE8</accession>
<dbReference type="Pfam" id="PF13472">
    <property type="entry name" value="Lipase_GDSL_2"/>
    <property type="match status" value="1"/>
</dbReference>
<dbReference type="InterPro" id="IPR051532">
    <property type="entry name" value="Ester_Hydrolysis_Enzymes"/>
</dbReference>
<dbReference type="OrthoDB" id="9794725at2"/>
<organism evidence="2 3">
    <name type="scientific">Leptospira koniambonensis</name>
    <dbReference type="NCBI Taxonomy" id="2484950"/>
    <lineage>
        <taxon>Bacteria</taxon>
        <taxon>Pseudomonadati</taxon>
        <taxon>Spirochaetota</taxon>
        <taxon>Spirochaetia</taxon>
        <taxon>Leptospirales</taxon>
        <taxon>Leptospiraceae</taxon>
        <taxon>Leptospira</taxon>
    </lineage>
</organism>
<evidence type="ECO:0000313" key="3">
    <source>
        <dbReference type="Proteomes" id="UP000297871"/>
    </source>
</evidence>
<evidence type="ECO:0000313" key="2">
    <source>
        <dbReference type="EMBL" id="TGL35221.1"/>
    </source>
</evidence>
<protein>
    <submittedName>
        <fullName evidence="2">SGNH/GDSL hydrolase family protein</fullName>
    </submittedName>
</protein>
<dbReference type="Proteomes" id="UP000297871">
    <property type="component" value="Unassembled WGS sequence"/>
</dbReference>
<dbReference type="SUPFAM" id="SSF52266">
    <property type="entry name" value="SGNH hydrolase"/>
    <property type="match status" value="1"/>
</dbReference>
<dbReference type="Gene3D" id="3.40.50.1110">
    <property type="entry name" value="SGNH hydrolase"/>
    <property type="match status" value="1"/>
</dbReference>
<keyword evidence="3" id="KW-1185">Reference proteome</keyword>
<gene>
    <name evidence="2" type="ORF">EHQ52_12145</name>
</gene>